<reference evidence="6" key="1">
    <citation type="submission" date="2016-11" db="UniProtKB">
        <authorList>
            <consortium name="WormBaseParasite"/>
        </authorList>
    </citation>
    <scope>IDENTIFICATION</scope>
</reference>
<evidence type="ECO:0000313" key="2">
    <source>
        <dbReference type="EMBL" id="CAD5207656.1"/>
    </source>
</evidence>
<protein>
    <submittedName>
        <fullName evidence="2">(pine wood nematode) hypothetical protein</fullName>
    </submittedName>
</protein>
<evidence type="ECO:0000313" key="4">
    <source>
        <dbReference type="Proteomes" id="UP000095284"/>
    </source>
</evidence>
<proteinExistence type="predicted"/>
<dbReference type="Proteomes" id="UP000659654">
    <property type="component" value="Unassembled WGS sequence"/>
</dbReference>
<evidence type="ECO:0000313" key="6">
    <source>
        <dbReference type="WBParaSite" id="BXY_1164300.1"/>
    </source>
</evidence>
<organism evidence="4 6">
    <name type="scientific">Bursaphelenchus xylophilus</name>
    <name type="common">Pinewood nematode worm</name>
    <name type="synonym">Aphelenchoides xylophilus</name>
    <dbReference type="NCBI Taxonomy" id="6326"/>
    <lineage>
        <taxon>Eukaryota</taxon>
        <taxon>Metazoa</taxon>
        <taxon>Ecdysozoa</taxon>
        <taxon>Nematoda</taxon>
        <taxon>Chromadorea</taxon>
        <taxon>Rhabditida</taxon>
        <taxon>Tylenchina</taxon>
        <taxon>Tylenchomorpha</taxon>
        <taxon>Aphelenchoidea</taxon>
        <taxon>Aphelenchoididae</taxon>
        <taxon>Bursaphelenchus</taxon>
    </lineage>
</organism>
<reference evidence="3" key="2">
    <citation type="submission" date="2020-08" db="EMBL/GenBank/DDBJ databases">
        <authorList>
            <person name="Kikuchi T."/>
        </authorList>
    </citation>
    <scope>NUCLEOTIDE SEQUENCE</scope>
    <source>
        <strain evidence="2">Ka4C1</strain>
    </source>
</reference>
<gene>
    <name evidence="2" type="ORF">BXYJ_LOCUS34</name>
</gene>
<evidence type="ECO:0000256" key="1">
    <source>
        <dbReference type="SAM" id="SignalP"/>
    </source>
</evidence>
<name>A0A1I7SF32_BURXY</name>
<accession>A0A1I7SF32</accession>
<dbReference type="EMBL" id="CAJFCV020000001">
    <property type="protein sequence ID" value="CAG9078914.1"/>
    <property type="molecule type" value="Genomic_DNA"/>
</dbReference>
<keyword evidence="1" id="KW-0732">Signal</keyword>
<sequence>MTKHVSVARIFTLLCVINLAVAIIEEACQDCRHLVFIHNTAISIVKDERGSVSGMDLRPWEERLEACDRHLKECPKIRNLIDGFKDSQQHLDFIYYKIYCATDCNIT</sequence>
<dbReference type="Proteomes" id="UP000095284">
    <property type="component" value="Unplaced"/>
</dbReference>
<dbReference type="WBParaSite" id="BXY_1164300.1">
    <property type="protein sequence ID" value="BXY_1164300.1"/>
    <property type="gene ID" value="BXY_1164300"/>
</dbReference>
<feature type="chain" id="PRO_5035399875" evidence="1">
    <location>
        <begin position="23"/>
        <end position="107"/>
    </location>
</feature>
<dbReference type="EMBL" id="CAJFDI010000001">
    <property type="protein sequence ID" value="CAD5207656.1"/>
    <property type="molecule type" value="Genomic_DNA"/>
</dbReference>
<feature type="signal peptide" evidence="1">
    <location>
        <begin position="1"/>
        <end position="22"/>
    </location>
</feature>
<dbReference type="AlphaFoldDB" id="A0A1I7SF32"/>
<keyword evidence="5" id="KW-1185">Reference proteome</keyword>
<evidence type="ECO:0000313" key="5">
    <source>
        <dbReference type="Proteomes" id="UP000659654"/>
    </source>
</evidence>
<evidence type="ECO:0000313" key="3">
    <source>
        <dbReference type="EMBL" id="CAG9078914.1"/>
    </source>
</evidence>
<dbReference type="Proteomes" id="UP000582659">
    <property type="component" value="Unassembled WGS sequence"/>
</dbReference>